<feature type="region of interest" description="Disordered" evidence="2">
    <location>
        <begin position="268"/>
        <end position="382"/>
    </location>
</feature>
<proteinExistence type="predicted"/>
<organism evidence="4">
    <name type="scientific">Tanacetum cinerariifolium</name>
    <name type="common">Dalmatian daisy</name>
    <name type="synonym">Chrysanthemum cinerariifolium</name>
    <dbReference type="NCBI Taxonomy" id="118510"/>
    <lineage>
        <taxon>Eukaryota</taxon>
        <taxon>Viridiplantae</taxon>
        <taxon>Streptophyta</taxon>
        <taxon>Embryophyta</taxon>
        <taxon>Tracheophyta</taxon>
        <taxon>Spermatophyta</taxon>
        <taxon>Magnoliopsida</taxon>
        <taxon>eudicotyledons</taxon>
        <taxon>Gunneridae</taxon>
        <taxon>Pentapetalae</taxon>
        <taxon>asterids</taxon>
        <taxon>campanulids</taxon>
        <taxon>Asterales</taxon>
        <taxon>Asteraceae</taxon>
        <taxon>Asteroideae</taxon>
        <taxon>Anthemideae</taxon>
        <taxon>Anthemidinae</taxon>
        <taxon>Tanacetum</taxon>
    </lineage>
</organism>
<evidence type="ECO:0000313" key="4">
    <source>
        <dbReference type="EMBL" id="GEU83012.1"/>
    </source>
</evidence>
<keyword evidence="1" id="KW-0862">Zinc</keyword>
<feature type="compositionally biased region" description="Low complexity" evidence="2">
    <location>
        <begin position="470"/>
        <end position="479"/>
    </location>
</feature>
<dbReference type="GO" id="GO:0003676">
    <property type="term" value="F:nucleic acid binding"/>
    <property type="evidence" value="ECO:0007669"/>
    <property type="project" value="InterPro"/>
</dbReference>
<feature type="region of interest" description="Disordered" evidence="2">
    <location>
        <begin position="460"/>
        <end position="479"/>
    </location>
</feature>
<dbReference type="InterPro" id="IPR036875">
    <property type="entry name" value="Znf_CCHC_sf"/>
</dbReference>
<accession>A0A6L2ND73</accession>
<dbReference type="SMART" id="SM00343">
    <property type="entry name" value="ZnF_C2HC"/>
    <property type="match status" value="1"/>
</dbReference>
<gene>
    <name evidence="4" type="ORF">Tci_054990</name>
</gene>
<dbReference type="AlphaFoldDB" id="A0A6L2ND73"/>
<dbReference type="PANTHER" id="PTHR11439">
    <property type="entry name" value="GAG-POL-RELATED RETROTRANSPOSON"/>
    <property type="match status" value="1"/>
</dbReference>
<reference evidence="4" key="1">
    <citation type="journal article" date="2019" name="Sci. Rep.">
        <title>Draft genome of Tanacetum cinerariifolium, the natural source of mosquito coil.</title>
        <authorList>
            <person name="Yamashiro T."/>
            <person name="Shiraishi A."/>
            <person name="Satake H."/>
            <person name="Nakayama K."/>
        </authorList>
    </citation>
    <scope>NUCLEOTIDE SEQUENCE</scope>
</reference>
<sequence length="515" mass="58629">MYEEYFEKKYFDVSINSIAQQVHNHEDSHSTSSIIIEKHKAPPIVTTSEDQTSSISLNEADEFNQEDSVDFDGNTVFVPYDAPNFEEADSSKTALDPSNIHELYQSQYVIKLLKKHGMDECVSMSTPMATKRLDDNLQDADHAGCKDDCKSTSGGIQFLVIWRRTQLLDYGYKYNKIPMYCNSKSVIAISCNTVQHSRTKHINIRYHFNKEHVERGTVELYFVGTEYQLADLFTKALLKDCFEYLVYHIERAKHKREYDRRMSDKMMQSVEGNDDSSKALDDGLVVTESNETELERERAASVATYARQCKGKLHERTKHKREYERRMSDKMMQSVEGNADSSKALDDSLVVTESNETESERYVLSSRSRNDTHTDDADINSMNDKQPMAEISHSTPLHPHNTYHSPIISSQPQAEFPQLDSGLVALVFLPGYNLIAYLNKSMAFTKTVVALHFPSINNQLRTSSNPKKPTTIQNGGNNTTGKARVVKCYNCQGKGHMARQCTQPKIPRNAAWFTV</sequence>
<dbReference type="Gene3D" id="4.10.60.10">
    <property type="entry name" value="Zinc finger, CCHC-type"/>
    <property type="match status" value="1"/>
</dbReference>
<feature type="domain" description="CCHC-type" evidence="3">
    <location>
        <begin position="487"/>
        <end position="503"/>
    </location>
</feature>
<dbReference type="Pfam" id="PF00098">
    <property type="entry name" value="zf-CCHC"/>
    <property type="match status" value="1"/>
</dbReference>
<evidence type="ECO:0000256" key="2">
    <source>
        <dbReference type="SAM" id="MobiDB-lite"/>
    </source>
</evidence>
<name>A0A6L2ND73_TANCI</name>
<dbReference type="EMBL" id="BKCJ010008596">
    <property type="protein sequence ID" value="GEU83012.1"/>
    <property type="molecule type" value="Genomic_DNA"/>
</dbReference>
<dbReference type="CDD" id="cd09272">
    <property type="entry name" value="RNase_HI_RT_Ty1"/>
    <property type="match status" value="1"/>
</dbReference>
<protein>
    <recommendedName>
        <fullName evidence="3">CCHC-type domain-containing protein</fullName>
    </recommendedName>
</protein>
<keyword evidence="1" id="KW-0863">Zinc-finger</keyword>
<evidence type="ECO:0000259" key="3">
    <source>
        <dbReference type="PROSITE" id="PS50158"/>
    </source>
</evidence>
<feature type="compositionally biased region" description="Basic residues" evidence="2">
    <location>
        <begin position="309"/>
        <end position="320"/>
    </location>
</feature>
<dbReference type="SUPFAM" id="SSF57756">
    <property type="entry name" value="Retrovirus zinc finger-like domains"/>
    <property type="match status" value="1"/>
</dbReference>
<dbReference type="PROSITE" id="PS50158">
    <property type="entry name" value="ZF_CCHC"/>
    <property type="match status" value="1"/>
</dbReference>
<keyword evidence="1" id="KW-0479">Metal-binding</keyword>
<dbReference type="PANTHER" id="PTHR11439:SF483">
    <property type="entry name" value="PEPTIDE SYNTHASE GLIP-LIKE, PUTATIVE (AFU_ORTHOLOGUE AFUA_3G12920)-RELATED"/>
    <property type="match status" value="1"/>
</dbReference>
<comment type="caution">
    <text evidence="4">The sequence shown here is derived from an EMBL/GenBank/DDBJ whole genome shotgun (WGS) entry which is preliminary data.</text>
</comment>
<dbReference type="InterPro" id="IPR001878">
    <property type="entry name" value="Znf_CCHC"/>
</dbReference>
<dbReference type="GO" id="GO:0008270">
    <property type="term" value="F:zinc ion binding"/>
    <property type="evidence" value="ECO:0007669"/>
    <property type="project" value="UniProtKB-KW"/>
</dbReference>
<evidence type="ECO:0000256" key="1">
    <source>
        <dbReference type="PROSITE-ProRule" id="PRU00047"/>
    </source>
</evidence>